<reference evidence="8 9" key="1">
    <citation type="submission" date="2016-10" db="EMBL/GenBank/DDBJ databases">
        <authorList>
            <person name="de Groot N.N."/>
        </authorList>
    </citation>
    <scope>NUCLEOTIDE SEQUENCE [LARGE SCALE GENOMIC DNA]</scope>
    <source>
        <strain evidence="8 9">CPCC 201354</strain>
    </source>
</reference>
<organism evidence="8 9">
    <name type="scientific">Sinosporangium album</name>
    <dbReference type="NCBI Taxonomy" id="504805"/>
    <lineage>
        <taxon>Bacteria</taxon>
        <taxon>Bacillati</taxon>
        <taxon>Actinomycetota</taxon>
        <taxon>Actinomycetes</taxon>
        <taxon>Streptosporangiales</taxon>
        <taxon>Streptosporangiaceae</taxon>
        <taxon>Sinosporangium</taxon>
    </lineage>
</organism>
<dbReference type="GO" id="GO:0005886">
    <property type="term" value="C:plasma membrane"/>
    <property type="evidence" value="ECO:0007669"/>
    <property type="project" value="UniProtKB-SubCell"/>
</dbReference>
<evidence type="ECO:0000256" key="4">
    <source>
        <dbReference type="ARBA" id="ARBA00022989"/>
    </source>
</evidence>
<sequence>MVARRRYLVLALWAAVLAVAGILYPVLESRLGAPDYTVRNSESAKTQSLLTEHFWDLGAEQDVVVFRSATHTVASPEYRRVVERIIETVKNGSGVTEVESPYADGRGEQISADRRVALAVLGMRGTEAQRAFVAARLQDRIERQSAGTGVEAYLTGPSPLTNDLSDIELRDQRTAENIGIPLALVVLLFALGALAAALLPILVALSSVLLCSALLVPLAFPLHLDRFVTVVATVIGIGVGIDYALFVVSRFREELAARTPFGKRASREAIDTSIGLALRTSGRTVITSGLIVIVALGSMLVINGHIFMEIALATSLVVACCLLTSLVLLPAMLAVLGDRVNFGALPRRMRPPDISGNGTAAVGLWGRWAAFVLRHPVLTGLPALALLILASLPLTSIKLGIDWGLAALSETRSGKGQQIVTQSFTAGAVGPVQVTTCKPRPIAAPELDRVASLTATLARHPHVESVTSVTSELDRAFGGHTEAHLRRAAAVPEARRELNRIVDLDRGGRCTYLSIILNQAVDSPEASALVRDLRDQHAPDAFRGTGAEVHVGGLTAQYVDLSDETSSKLPLVIAIVLGLSFVYLLLVFRSVLIPLKAVVLNILATTAALGLTVFVFQFSHGDWLLGFTSVGTLQAYLPVALFALLFGLSMDYEVFLVSRIQEEYERSGDNDRAVVVALSHTARQITAAAAIMAAVFGSLLLADVLELKQFAFGLAVAVVIDATIVRMLLVPAAMGIAKRANWWIPDFLNRLLPAANWARETESIPAEERTTHV</sequence>
<evidence type="ECO:0000256" key="5">
    <source>
        <dbReference type="ARBA" id="ARBA00023136"/>
    </source>
</evidence>
<keyword evidence="9" id="KW-1185">Reference proteome</keyword>
<feature type="transmembrane region" description="Helical" evidence="6">
    <location>
        <begin position="685"/>
        <end position="704"/>
    </location>
</feature>
<dbReference type="InterPro" id="IPR004869">
    <property type="entry name" value="MMPL_dom"/>
</dbReference>
<proteinExistence type="predicted"/>
<dbReference type="AlphaFoldDB" id="A0A1G7SHN1"/>
<keyword evidence="5 6" id="KW-0472">Membrane</keyword>
<dbReference type="EMBL" id="FNCN01000002">
    <property type="protein sequence ID" value="SDG22503.1"/>
    <property type="molecule type" value="Genomic_DNA"/>
</dbReference>
<feature type="transmembrane region" description="Helical" evidence="6">
    <location>
        <begin position="377"/>
        <end position="395"/>
    </location>
</feature>
<dbReference type="RefSeq" id="WP_176955244.1">
    <property type="nucleotide sequence ID" value="NZ_FNCN01000002.1"/>
</dbReference>
<feature type="transmembrane region" description="Helical" evidence="6">
    <location>
        <begin position="312"/>
        <end position="337"/>
    </location>
</feature>
<evidence type="ECO:0000313" key="9">
    <source>
        <dbReference type="Proteomes" id="UP000198923"/>
    </source>
</evidence>
<evidence type="ECO:0000256" key="3">
    <source>
        <dbReference type="ARBA" id="ARBA00022692"/>
    </source>
</evidence>
<feature type="transmembrane region" description="Helical" evidence="6">
    <location>
        <begin position="178"/>
        <end position="196"/>
    </location>
</feature>
<dbReference type="STRING" id="504805.SAMN05421505_102311"/>
<dbReference type="PANTHER" id="PTHR33406">
    <property type="entry name" value="MEMBRANE PROTEIN MJ1562-RELATED"/>
    <property type="match status" value="1"/>
</dbReference>
<protein>
    <submittedName>
        <fullName evidence="8">Putative drug exporter of the RND superfamily</fullName>
    </submittedName>
</protein>
<name>A0A1G7SHN1_9ACTN</name>
<feature type="domain" description="Membrane transport protein MMPL" evidence="7">
    <location>
        <begin position="39"/>
        <end position="377"/>
    </location>
</feature>
<comment type="subcellular location">
    <subcellularLocation>
        <location evidence="1">Cell membrane</location>
        <topology evidence="1">Multi-pass membrane protein</topology>
    </subcellularLocation>
</comment>
<feature type="transmembrane region" description="Helical" evidence="6">
    <location>
        <begin position="636"/>
        <end position="657"/>
    </location>
</feature>
<feature type="transmembrane region" description="Helical" evidence="6">
    <location>
        <begin position="710"/>
        <end position="729"/>
    </location>
</feature>
<accession>A0A1G7SHN1</accession>
<dbReference type="Pfam" id="PF03176">
    <property type="entry name" value="MMPL"/>
    <property type="match status" value="2"/>
</dbReference>
<dbReference type="InterPro" id="IPR050545">
    <property type="entry name" value="Mycobact_MmpL"/>
</dbReference>
<feature type="transmembrane region" description="Helical" evidence="6">
    <location>
        <begin position="598"/>
        <end position="616"/>
    </location>
</feature>
<feature type="transmembrane region" description="Helical" evidence="6">
    <location>
        <begin position="7"/>
        <end position="27"/>
    </location>
</feature>
<feature type="transmembrane region" description="Helical" evidence="6">
    <location>
        <begin position="569"/>
        <end position="586"/>
    </location>
</feature>
<evidence type="ECO:0000256" key="2">
    <source>
        <dbReference type="ARBA" id="ARBA00022475"/>
    </source>
</evidence>
<dbReference type="Proteomes" id="UP000198923">
    <property type="component" value="Unassembled WGS sequence"/>
</dbReference>
<keyword evidence="2" id="KW-1003">Cell membrane</keyword>
<keyword evidence="3 6" id="KW-0812">Transmembrane</keyword>
<evidence type="ECO:0000259" key="7">
    <source>
        <dbReference type="Pfam" id="PF03176"/>
    </source>
</evidence>
<evidence type="ECO:0000256" key="1">
    <source>
        <dbReference type="ARBA" id="ARBA00004651"/>
    </source>
</evidence>
<evidence type="ECO:0000256" key="6">
    <source>
        <dbReference type="SAM" id="Phobius"/>
    </source>
</evidence>
<dbReference type="SUPFAM" id="SSF82866">
    <property type="entry name" value="Multidrug efflux transporter AcrB transmembrane domain"/>
    <property type="match status" value="2"/>
</dbReference>
<gene>
    <name evidence="8" type="ORF">SAMN05421505_102311</name>
</gene>
<feature type="domain" description="Membrane transport protein MMPL" evidence="7">
    <location>
        <begin position="508"/>
        <end position="759"/>
    </location>
</feature>
<feature type="transmembrane region" description="Helical" evidence="6">
    <location>
        <begin position="226"/>
        <end position="248"/>
    </location>
</feature>
<feature type="transmembrane region" description="Helical" evidence="6">
    <location>
        <begin position="285"/>
        <end position="306"/>
    </location>
</feature>
<feature type="transmembrane region" description="Helical" evidence="6">
    <location>
        <begin position="201"/>
        <end position="220"/>
    </location>
</feature>
<dbReference type="PANTHER" id="PTHR33406:SF13">
    <property type="entry name" value="MEMBRANE PROTEIN YDFJ"/>
    <property type="match status" value="1"/>
</dbReference>
<keyword evidence="4 6" id="KW-1133">Transmembrane helix</keyword>
<evidence type="ECO:0000313" key="8">
    <source>
        <dbReference type="EMBL" id="SDG22503.1"/>
    </source>
</evidence>
<dbReference type="Gene3D" id="1.20.1640.10">
    <property type="entry name" value="Multidrug efflux transporter AcrB transmembrane domain"/>
    <property type="match status" value="2"/>
</dbReference>